<dbReference type="GO" id="GO:0005737">
    <property type="term" value="C:cytoplasm"/>
    <property type="evidence" value="ECO:0007669"/>
    <property type="project" value="TreeGrafter"/>
</dbReference>
<dbReference type="GO" id="GO:0043161">
    <property type="term" value="P:proteasome-mediated ubiquitin-dependent protein catabolic process"/>
    <property type="evidence" value="ECO:0007669"/>
    <property type="project" value="TreeGrafter"/>
</dbReference>
<feature type="repeat" description="WD" evidence="9">
    <location>
        <begin position="329"/>
        <end position="354"/>
    </location>
</feature>
<feature type="region of interest" description="Disordered" evidence="10">
    <location>
        <begin position="1"/>
        <end position="104"/>
    </location>
</feature>
<proteinExistence type="inferred from homology"/>
<dbReference type="PRINTS" id="PR00320">
    <property type="entry name" value="GPROTEINBRPT"/>
</dbReference>
<dbReference type="InterPro" id="IPR001810">
    <property type="entry name" value="F-box_dom"/>
</dbReference>
<feature type="repeat" description="WD" evidence="9">
    <location>
        <begin position="396"/>
        <end position="435"/>
    </location>
</feature>
<dbReference type="PROSITE" id="PS50294">
    <property type="entry name" value="WD_REPEATS_REGION"/>
    <property type="match status" value="5"/>
</dbReference>
<dbReference type="GO" id="GO:0005634">
    <property type="term" value="C:nucleus"/>
    <property type="evidence" value="ECO:0007669"/>
    <property type="project" value="TreeGrafter"/>
</dbReference>
<dbReference type="GO" id="GO:0010992">
    <property type="term" value="P:ubiquitin recycling"/>
    <property type="evidence" value="ECO:0007669"/>
    <property type="project" value="TreeGrafter"/>
</dbReference>
<name>A0A167ZJP9_9EURO</name>
<dbReference type="SMART" id="SM00320">
    <property type="entry name" value="WD40"/>
    <property type="match status" value="6"/>
</dbReference>
<organism evidence="12 13">
    <name type="scientific">Ascosphaera apis ARSEF 7405</name>
    <dbReference type="NCBI Taxonomy" id="392613"/>
    <lineage>
        <taxon>Eukaryota</taxon>
        <taxon>Fungi</taxon>
        <taxon>Dikarya</taxon>
        <taxon>Ascomycota</taxon>
        <taxon>Pezizomycotina</taxon>
        <taxon>Eurotiomycetes</taxon>
        <taxon>Eurotiomycetidae</taxon>
        <taxon>Onygenales</taxon>
        <taxon>Ascosphaeraceae</taxon>
        <taxon>Ascosphaera</taxon>
    </lineage>
</organism>
<dbReference type="InterPro" id="IPR001680">
    <property type="entry name" value="WD40_rpt"/>
</dbReference>
<evidence type="ECO:0000313" key="12">
    <source>
        <dbReference type="EMBL" id="KZZ92747.1"/>
    </source>
</evidence>
<dbReference type="AlphaFoldDB" id="A0A167ZJP9"/>
<dbReference type="InterPro" id="IPR019775">
    <property type="entry name" value="WD40_repeat_CS"/>
</dbReference>
<evidence type="ECO:0000256" key="3">
    <source>
        <dbReference type="ARBA" id="ARBA00011725"/>
    </source>
</evidence>
<dbReference type="InterPro" id="IPR015943">
    <property type="entry name" value="WD40/YVTN_repeat-like_dom_sf"/>
</dbReference>
<feature type="repeat" description="WD" evidence="9">
    <location>
        <begin position="516"/>
        <end position="555"/>
    </location>
</feature>
<keyword evidence="13" id="KW-1185">Reference proteome</keyword>
<evidence type="ECO:0000256" key="2">
    <source>
        <dbReference type="ARBA" id="ARBA00007968"/>
    </source>
</evidence>
<dbReference type="Proteomes" id="UP000242877">
    <property type="component" value="Unassembled WGS sequence"/>
</dbReference>
<evidence type="ECO:0000256" key="1">
    <source>
        <dbReference type="ARBA" id="ARBA00002730"/>
    </source>
</evidence>
<evidence type="ECO:0000256" key="10">
    <source>
        <dbReference type="SAM" id="MobiDB-lite"/>
    </source>
</evidence>
<dbReference type="SUPFAM" id="SSF81383">
    <property type="entry name" value="F-box domain"/>
    <property type="match status" value="1"/>
</dbReference>
<feature type="repeat" description="WD" evidence="9">
    <location>
        <begin position="436"/>
        <end position="475"/>
    </location>
</feature>
<feature type="compositionally biased region" description="Polar residues" evidence="10">
    <location>
        <begin position="15"/>
        <end position="30"/>
    </location>
</feature>
<dbReference type="VEuPathDB" id="FungiDB:AAP_02828"/>
<gene>
    <name evidence="12" type="ORF">AAP_02828</name>
</gene>
<evidence type="ECO:0000256" key="4">
    <source>
        <dbReference type="ARBA" id="ARBA00015819"/>
    </source>
</evidence>
<comment type="caution">
    <text evidence="12">The sequence shown here is derived from an EMBL/GenBank/DDBJ whole genome shotgun (WGS) entry which is preliminary data.</text>
</comment>
<dbReference type="GO" id="GO:0043130">
    <property type="term" value="F:ubiquitin binding"/>
    <property type="evidence" value="ECO:0007669"/>
    <property type="project" value="TreeGrafter"/>
</dbReference>
<accession>A0A167ZJP9</accession>
<reference evidence="12 13" key="1">
    <citation type="journal article" date="2016" name="Genome Biol. Evol.">
        <title>Divergent and convergent evolution of fungal pathogenicity.</title>
        <authorList>
            <person name="Shang Y."/>
            <person name="Xiao G."/>
            <person name="Zheng P."/>
            <person name="Cen K."/>
            <person name="Zhan S."/>
            <person name="Wang C."/>
        </authorList>
    </citation>
    <scope>NUCLEOTIDE SEQUENCE [LARGE SCALE GENOMIC DNA]</scope>
    <source>
        <strain evidence="12 13">ARSEF 7405</strain>
    </source>
</reference>
<dbReference type="PROSITE" id="PS50082">
    <property type="entry name" value="WD_REPEATS_2"/>
    <property type="match status" value="6"/>
</dbReference>
<keyword evidence="5 9" id="KW-0853">WD repeat</keyword>
<evidence type="ECO:0000256" key="9">
    <source>
        <dbReference type="PROSITE-ProRule" id="PRU00221"/>
    </source>
</evidence>
<comment type="function">
    <text evidence="1">Component of the SCF(sconB) E3 ubiquitin ligase complex involved in the regulation of sulfur metabolite repression, probably by mediating the inactivation or degradation of the metR transcription factor.</text>
</comment>
<feature type="repeat" description="WD" evidence="9">
    <location>
        <begin position="476"/>
        <end position="515"/>
    </location>
</feature>
<feature type="repeat" description="WD" evidence="9">
    <location>
        <begin position="355"/>
        <end position="395"/>
    </location>
</feature>
<dbReference type="OrthoDB" id="190105at2759"/>
<feature type="compositionally biased region" description="Pro residues" evidence="10">
    <location>
        <begin position="77"/>
        <end position="87"/>
    </location>
</feature>
<evidence type="ECO:0000313" key="13">
    <source>
        <dbReference type="Proteomes" id="UP000242877"/>
    </source>
</evidence>
<dbReference type="PROSITE" id="PS50181">
    <property type="entry name" value="FBOX"/>
    <property type="match status" value="1"/>
</dbReference>
<dbReference type="InterPro" id="IPR020472">
    <property type="entry name" value="WD40_PAC1"/>
</dbReference>
<evidence type="ECO:0000256" key="7">
    <source>
        <dbReference type="ARBA" id="ARBA00030034"/>
    </source>
</evidence>
<dbReference type="Gene3D" id="1.20.1280.50">
    <property type="match status" value="1"/>
</dbReference>
<dbReference type="PANTHER" id="PTHR19849">
    <property type="entry name" value="PHOSPHOLIPASE A-2-ACTIVATING PROTEIN"/>
    <property type="match status" value="1"/>
</dbReference>
<sequence>MYPMDINIHGDPANMQLSSAPSNVSGTHKSTAAMRGASSSCRPSARHLSHSQSTSNPFPTPGKAKNMITGLEAAAPASPPTPAPSPTPVHRRPDLGPTSGDVPGLPNFAAWEKTAMRQQMTDADEEADEMEVFIRSARSYFTGLCNVRDRRRFMAEMLELCDNQLLSFVSDFVSPRLKKDPFSMLPNELCLRVLSFIDDPKTLARASQVSTRWHELLNDDLTPRRKAEVVVISKLTTRSFDAIVDLESSRIELWIELENQQPIITGHELKHLEIVARSDPKIIEQCGIIDKYIVVALDNAKIHIFSPDGTFLRSLKGHVMGVWAMVPWGDILVSGGCDRDVRVWNMETGQSLHKMRGHTSTIRCLKMYDSKTAISGSRDTTLRVWDIEKGEVINVLQGHTASVRCLAIHGDIMVSGSYDTTARVWNIPEARCEHVLTGHFSQIYAIAFDGQRVVTGSLDTSVRVWDPNTGSCLATLQGHTSLVGKLQMRGDTLVTGGSDGSIRVWSLSRCEPIHRLVAHDNSITSLQFDSTRIVSGGSDGCVKIWDLETGALVRELGQNADAVWRVAFEEEKAVTMATRGGRTYMEVWDFSAPEDHDDDAYRERRRLEEARANAPDPAQEEFFEPTSTSLQQTTEIVLPTVIPASRQTDTSLQAVLGSAGYLTASDYDMPDVSSSL</sequence>
<keyword evidence="6" id="KW-0677">Repeat</keyword>
<evidence type="ECO:0000259" key="11">
    <source>
        <dbReference type="PROSITE" id="PS50181"/>
    </source>
</evidence>
<dbReference type="InterPro" id="IPR036322">
    <property type="entry name" value="WD40_repeat_dom_sf"/>
</dbReference>
<feature type="domain" description="F-box" evidence="11">
    <location>
        <begin position="179"/>
        <end position="226"/>
    </location>
</feature>
<dbReference type="Gene3D" id="2.130.10.10">
    <property type="entry name" value="YVTN repeat-like/Quinoprotein amine dehydrogenase"/>
    <property type="match status" value="1"/>
</dbReference>
<comment type="subunit">
    <text evidence="3">Component of the SCF(sconB) E3 ubiquitin ligase complex.</text>
</comment>
<protein>
    <recommendedName>
        <fullName evidence="4">Probable E3 ubiquitin ligase complex SCF subunit sconB</fullName>
    </recommendedName>
    <alternativeName>
        <fullName evidence="8">Sulfur controller B</fullName>
    </alternativeName>
    <alternativeName>
        <fullName evidence="7">Sulfur metabolite repression control protein B</fullName>
    </alternativeName>
</protein>
<evidence type="ECO:0000256" key="6">
    <source>
        <dbReference type="ARBA" id="ARBA00022737"/>
    </source>
</evidence>
<dbReference type="Pfam" id="PF12937">
    <property type="entry name" value="F-box-like"/>
    <property type="match status" value="1"/>
</dbReference>
<dbReference type="CDD" id="cd00200">
    <property type="entry name" value="WD40"/>
    <property type="match status" value="1"/>
</dbReference>
<feature type="region of interest" description="Disordered" evidence="10">
    <location>
        <begin position="609"/>
        <end position="630"/>
    </location>
</feature>
<dbReference type="SUPFAM" id="SSF50978">
    <property type="entry name" value="WD40 repeat-like"/>
    <property type="match status" value="1"/>
</dbReference>
<evidence type="ECO:0000256" key="5">
    <source>
        <dbReference type="ARBA" id="ARBA00022574"/>
    </source>
</evidence>
<evidence type="ECO:0000256" key="8">
    <source>
        <dbReference type="ARBA" id="ARBA00032113"/>
    </source>
</evidence>
<dbReference type="InterPro" id="IPR036047">
    <property type="entry name" value="F-box-like_dom_sf"/>
</dbReference>
<dbReference type="EMBL" id="AZGZ01000010">
    <property type="protein sequence ID" value="KZZ92747.1"/>
    <property type="molecule type" value="Genomic_DNA"/>
</dbReference>
<comment type="similarity">
    <text evidence="2">Belongs to the WD repeat MET30/SCONB/SCON-2 family.</text>
</comment>
<dbReference type="Pfam" id="PF00400">
    <property type="entry name" value="WD40"/>
    <property type="match status" value="6"/>
</dbReference>
<dbReference type="PANTHER" id="PTHR19849:SF1">
    <property type="entry name" value="F-BOX_WD REPEAT-CONTAINING PROTEIN 7"/>
    <property type="match status" value="1"/>
</dbReference>
<dbReference type="PROSITE" id="PS00678">
    <property type="entry name" value="WD_REPEATS_1"/>
    <property type="match status" value="4"/>
</dbReference>